<proteinExistence type="predicted"/>
<evidence type="ECO:0000313" key="2">
    <source>
        <dbReference type="Proteomes" id="UP000027059"/>
    </source>
</evidence>
<keyword evidence="2" id="KW-1185">Reference proteome</keyword>
<protein>
    <submittedName>
        <fullName evidence="1">Uncharacterized protein</fullName>
    </submittedName>
</protein>
<dbReference type="HOGENOM" id="CLU_2880403_0_0_0"/>
<name>A0A059XW91_9BACT</name>
<dbReference type="EMBL" id="CP007243">
    <property type="protein sequence ID" value="AIA31355.1"/>
    <property type="molecule type" value="Genomic_DNA"/>
</dbReference>
<reference evidence="2" key="1">
    <citation type="submission" date="2014-02" db="EMBL/GenBank/DDBJ databases">
        <title>Complete genome sequence and comparative genomic analysis of the nitrogen-fixing bacterium Leptospirillum ferriphilum YSK.</title>
        <authorList>
            <person name="Guo X."/>
            <person name="Yin H."/>
            <person name="Liang Y."/>
            <person name="Hu Q."/>
            <person name="Ma L."/>
            <person name="Xiao Y."/>
            <person name="Zhang X."/>
            <person name="Qiu G."/>
            <person name="Liu X."/>
        </authorList>
    </citation>
    <scope>NUCLEOTIDE SEQUENCE [LARGE SCALE GENOMIC DNA]</scope>
    <source>
        <strain evidence="2">YSK</strain>
    </source>
</reference>
<evidence type="ECO:0000313" key="1">
    <source>
        <dbReference type="EMBL" id="AIA31355.1"/>
    </source>
</evidence>
<reference evidence="1 2" key="2">
    <citation type="journal article" date="2015" name="Biomed. Res. Int.">
        <title>Effects of Arsenite Resistance on the Growth and Functional Gene Expression of Leptospirillum ferriphilum and Acidithiobacillus thiooxidans in Pure Culture and Coculture.</title>
        <authorList>
            <person name="Jiang H."/>
            <person name="Liang Y."/>
            <person name="Yin H."/>
            <person name="Xiao Y."/>
            <person name="Guo X."/>
            <person name="Xu Y."/>
            <person name="Hu Q."/>
            <person name="Liu H."/>
            <person name="Liu X."/>
        </authorList>
    </citation>
    <scope>NUCLEOTIDE SEQUENCE [LARGE SCALE GENOMIC DNA]</scope>
    <source>
        <strain evidence="1 2">YSK</strain>
    </source>
</reference>
<dbReference type="KEGG" id="lfp:Y981_00230"/>
<accession>A0A059XW91</accession>
<organism evidence="1 2">
    <name type="scientific">Leptospirillum ferriphilum YSK</name>
    <dbReference type="NCBI Taxonomy" id="1441628"/>
    <lineage>
        <taxon>Bacteria</taxon>
        <taxon>Pseudomonadati</taxon>
        <taxon>Nitrospirota</taxon>
        <taxon>Nitrospiria</taxon>
        <taxon>Nitrospirales</taxon>
        <taxon>Nitrospiraceae</taxon>
        <taxon>Leptospirillum</taxon>
    </lineage>
</organism>
<dbReference type="Proteomes" id="UP000027059">
    <property type="component" value="Chromosome"/>
</dbReference>
<dbReference type="AlphaFoldDB" id="A0A059XW91"/>
<gene>
    <name evidence="1" type="ORF">Y981_00230</name>
</gene>
<sequence>MAPVDERKIQDGNPARHRVMFVREDKGPVVLDSKKGLRTNVRRDFGRMRPSIHGESVFPVLGR</sequence>